<dbReference type="EMBL" id="LN714474">
    <property type="protein sequence ID" value="CEL64287.1"/>
    <property type="molecule type" value="Genomic_DNA"/>
</dbReference>
<keyword evidence="4" id="KW-0732">Signal</keyword>
<name>F0V7L1_NEOCL</name>
<reference evidence="6" key="4">
    <citation type="journal article" date="2015" name="PLoS ONE">
        <title>Comprehensive Evaluation of Toxoplasma gondii VEG and Neospora caninum LIV Genomes with Tachyzoite Stage Transcriptome and Proteome Defines Novel Transcript Features.</title>
        <authorList>
            <person name="Ramaprasad A."/>
            <person name="Mourier T."/>
            <person name="Naeem R."/>
            <person name="Malas T.B."/>
            <person name="Moussa E."/>
            <person name="Panigrahi A."/>
            <person name="Vermont S.J."/>
            <person name="Otto T.D."/>
            <person name="Wastling J."/>
            <person name="Pain A."/>
        </authorList>
    </citation>
    <scope>NUCLEOTIDE SEQUENCE</scope>
    <source>
        <strain evidence="6">Liverpool</strain>
    </source>
</reference>
<feature type="signal peptide" evidence="4">
    <location>
        <begin position="1"/>
        <end position="16"/>
    </location>
</feature>
<dbReference type="EC" id="6.1.1.21" evidence="1"/>
<feature type="compositionally biased region" description="Basic and acidic residues" evidence="3">
    <location>
        <begin position="674"/>
        <end position="685"/>
    </location>
</feature>
<dbReference type="Proteomes" id="UP000007494">
    <property type="component" value="Chromosome Ia"/>
</dbReference>
<evidence type="ECO:0000313" key="6">
    <source>
        <dbReference type="EMBL" id="CEL64287.1"/>
    </source>
</evidence>
<dbReference type="EMBL" id="FR823380">
    <property type="protein sequence ID" value="CBZ49702.1"/>
    <property type="molecule type" value="Genomic_DNA"/>
</dbReference>
<feature type="region of interest" description="Disordered" evidence="3">
    <location>
        <begin position="1137"/>
        <end position="1188"/>
    </location>
</feature>
<dbReference type="GO" id="GO:0004821">
    <property type="term" value="F:histidine-tRNA ligase activity"/>
    <property type="evidence" value="ECO:0007669"/>
    <property type="project" value="UniProtKB-EC"/>
</dbReference>
<organism evidence="5 7">
    <name type="scientific">Neospora caninum (strain Liverpool)</name>
    <dbReference type="NCBI Taxonomy" id="572307"/>
    <lineage>
        <taxon>Eukaryota</taxon>
        <taxon>Sar</taxon>
        <taxon>Alveolata</taxon>
        <taxon>Apicomplexa</taxon>
        <taxon>Conoidasida</taxon>
        <taxon>Coccidia</taxon>
        <taxon>Eucoccidiorida</taxon>
        <taxon>Eimeriorina</taxon>
        <taxon>Sarcocystidae</taxon>
        <taxon>Neospora</taxon>
    </lineage>
</organism>
<evidence type="ECO:0000313" key="7">
    <source>
        <dbReference type="Proteomes" id="UP000007494"/>
    </source>
</evidence>
<reference evidence="5" key="2">
    <citation type="submission" date="2011-03" db="EMBL/GenBank/DDBJ databases">
        <title>Comparative genomics and transcriptomics of Neospora caninum and Toxoplasma gondii.</title>
        <authorList>
            <person name="Reid A.J."/>
            <person name="Sohal A."/>
            <person name="Harris D."/>
            <person name="Quail M."/>
            <person name="Sanders M."/>
            <person name="Berriman M."/>
            <person name="Wastling J.M."/>
            <person name="Pain A."/>
        </authorList>
    </citation>
    <scope>NUCLEOTIDE SEQUENCE</scope>
    <source>
        <strain evidence="5">Liverpool</strain>
    </source>
</reference>
<dbReference type="eggNOG" id="KOG1936">
    <property type="taxonomic scope" value="Eukaryota"/>
</dbReference>
<feature type="compositionally biased region" description="Basic and acidic residues" evidence="3">
    <location>
        <begin position="173"/>
        <end position="188"/>
    </location>
</feature>
<dbReference type="InterPro" id="IPR004516">
    <property type="entry name" value="HisRS/HisZ"/>
</dbReference>
<feature type="compositionally biased region" description="Basic and acidic residues" evidence="3">
    <location>
        <begin position="592"/>
        <end position="626"/>
    </location>
</feature>
<proteinExistence type="predicted"/>
<feature type="compositionally biased region" description="Basic and acidic residues" evidence="3">
    <location>
        <begin position="1137"/>
        <end position="1168"/>
    </location>
</feature>
<accession>F0V7L1</accession>
<dbReference type="GO" id="GO:0006427">
    <property type="term" value="P:histidyl-tRNA aminoacylation"/>
    <property type="evidence" value="ECO:0007669"/>
    <property type="project" value="TreeGrafter"/>
</dbReference>
<keyword evidence="6" id="KW-0436">Ligase</keyword>
<feature type="region of interest" description="Disordered" evidence="3">
    <location>
        <begin position="970"/>
        <end position="1034"/>
    </location>
</feature>
<dbReference type="InParanoid" id="F0V7L1"/>
<feature type="region of interest" description="Disordered" evidence="3">
    <location>
        <begin position="1200"/>
        <end position="1222"/>
    </location>
</feature>
<dbReference type="VEuPathDB" id="ToxoDB:NCLIV_001900"/>
<reference evidence="7" key="3">
    <citation type="journal article" date="2012" name="PLoS Pathog.">
        <title>Comparative genomics of the apicomplexan parasites Toxoplasma gondii and Neospora caninum: Coccidia differing in host range and transmission strategy.</title>
        <authorList>
            <person name="Reid A.J."/>
            <person name="Vermont S.J."/>
            <person name="Cotton J.A."/>
            <person name="Harris D."/>
            <person name="Hill-Cawthorne G.A."/>
            <person name="Konen-Waisman S."/>
            <person name="Latham S.M."/>
            <person name="Mourier T."/>
            <person name="Norton R."/>
            <person name="Quail M.A."/>
            <person name="Sanders M."/>
            <person name="Shanmugam D."/>
            <person name="Sohal A."/>
            <person name="Wasmuth J.D."/>
            <person name="Brunk B."/>
            <person name="Grigg M.E."/>
            <person name="Howard J.C."/>
            <person name="Parkinson J."/>
            <person name="Roos D.S."/>
            <person name="Trees A.J."/>
            <person name="Berriman M."/>
            <person name="Pain A."/>
            <person name="Wastling J.M."/>
        </authorList>
    </citation>
    <scope>NUCLEOTIDE SEQUENCE [LARGE SCALE GENOMIC DNA]</scope>
    <source>
        <strain evidence="7">Liverpool</strain>
    </source>
</reference>
<keyword evidence="7" id="KW-1185">Reference proteome</keyword>
<dbReference type="GO" id="GO:0005737">
    <property type="term" value="C:cytoplasm"/>
    <property type="evidence" value="ECO:0007669"/>
    <property type="project" value="InterPro"/>
</dbReference>
<reference evidence="5" key="1">
    <citation type="submission" date="2011-02" db="EMBL/GenBank/DDBJ databases">
        <authorList>
            <person name="Aslett M."/>
        </authorList>
    </citation>
    <scope>NUCLEOTIDE SEQUENCE</scope>
    <source>
        <strain evidence="5">Liverpool</strain>
    </source>
</reference>
<evidence type="ECO:0000256" key="3">
    <source>
        <dbReference type="SAM" id="MobiDB-lite"/>
    </source>
</evidence>
<dbReference type="OrthoDB" id="1906957at2759"/>
<feature type="chain" id="PRO_5007655032" description="histidine--tRNA ligase" evidence="4">
    <location>
        <begin position="17"/>
        <end position="1332"/>
    </location>
</feature>
<keyword evidence="6" id="KW-0030">Aminoacyl-tRNA synthetase</keyword>
<dbReference type="PANTHER" id="PTHR43707">
    <property type="entry name" value="HISTIDYL-TRNA SYNTHETASE"/>
    <property type="match status" value="1"/>
</dbReference>
<sequence>MLALLFLLLASSFVSAAADRRICVAPERVWRSAGRFSPGGDGLLVPLSSFLSPKGGTESLLLPSFASLASSPRPALLTTEPAAPQRGRPFRRLLRTAEEAASGDAAIEGPRQRPPSLGFLQPLGREAVLSKGRHRERLCRRRWTRSPAALSSMSHPFLRAASAANSLFGCATGRRDRSKDASPREGKWRVRLPAATRNPAANSQRAALDNWRCMDSRPMGTRRGAGGMEGGSASTSAAASTSSLGSSSLNPVRGSQDFPPLLWRLHRWLFSQWRETAASFGFQEFATPVVEPAELYLHPSEERSARRGGDFPVSHRSDEFAGFGSRERGEGATEESLRKRCTASKLPRLSNSSETAPGAHMESRPLHVACAARGEGAALTSPASPSSQGISTGIPPHLYLFEDQSRRPLALRPELTPSLCRLLLRLYAKPRQGSAQPLRPERVCSIAELESLAASPALPVRLSSIGDCWRYERTGRCRRRQHWQWNLDIVLGPGERTDSSALVPRNLHAIGTRRGRDARLEERRSHAGLLDARPEAEILAAAVSLLEKLGLRPEDVEVRVGSRRVLEALLVRLGVVDGRKLWAEPVGGSADEEGRAAETKSEGRPECTRQRETVKESAEESRRGEDQNCASQAPSRKEGDTGAVRGRRLEGADPSAAGKTDRVSRAFAGATGREGSEERVEWTEKERETQKLEEICQVLDRLERHPVDAVLPLLSHVTGLRPADARTLIEAVQAFNPFPDPDTGTPCPSSGSSLASRALCVSSSLGSPNVSASAAAAERHLEAAAEEARQLFALFPLYGLSRRWLSWHLLTVRGLGYYRGLVFEAFERVNSSSRLARGAETGRGEPEKMAVGDLSRRVVGVKADAHPRVASLASPADPLFRPRALFGGGRYVKHVLRLPGLSAPSPASNGAAASLRKQFLGTGISAVGLGMGDTVLLDLLDRKGLLPDLRPGATPLVDIVVSVLAPSSERPAAGDRSAYASVEDAPSPAASHARNPSKTPAAGTQDAVRDMRQHAASPADRLPASLSARPNGEEQASIHLATGDAGASVYEPFSFSAGGALGMGKDAEWGRGPSAAQAAHAAAIRLAQSLRRERNWKVEVLLGDREGEKGWKAVLARAAELGARVVVGVIAREEKGGREAGRKEWKAEHAEGDASESGTREAAAEERGYVPSSQSQRSALLDRRQEKHGVEGLKEVDNTEKGFRGNMSGSAASASAQVAPPGGESAGCQWINGYSHTEESLSSVVSRPVQYLVKDVSAAVANGGENCRRVVPAVGTVCEGGSESGAELDAFPVPPAFRENGSFLVCEDPTAVVDAVKALAAFTSPQASLATD</sequence>
<evidence type="ECO:0000256" key="1">
    <source>
        <dbReference type="ARBA" id="ARBA00012815"/>
    </source>
</evidence>
<dbReference type="PANTHER" id="PTHR43707:SF1">
    <property type="entry name" value="HISTIDINE--TRNA LIGASE, MITOCHONDRIAL-RELATED"/>
    <property type="match status" value="1"/>
</dbReference>
<evidence type="ECO:0000313" key="5">
    <source>
        <dbReference type="EMBL" id="CBZ49702.1"/>
    </source>
</evidence>
<comment type="catalytic activity">
    <reaction evidence="2">
        <text>tRNA(His) + L-histidine + ATP = L-histidyl-tRNA(His) + AMP + diphosphate + H(+)</text>
        <dbReference type="Rhea" id="RHEA:17313"/>
        <dbReference type="Rhea" id="RHEA-COMP:9665"/>
        <dbReference type="Rhea" id="RHEA-COMP:9689"/>
        <dbReference type="ChEBI" id="CHEBI:15378"/>
        <dbReference type="ChEBI" id="CHEBI:30616"/>
        <dbReference type="ChEBI" id="CHEBI:33019"/>
        <dbReference type="ChEBI" id="CHEBI:57595"/>
        <dbReference type="ChEBI" id="CHEBI:78442"/>
        <dbReference type="ChEBI" id="CHEBI:78527"/>
        <dbReference type="ChEBI" id="CHEBI:456215"/>
        <dbReference type="EC" id="6.1.1.21"/>
    </reaction>
</comment>
<dbReference type="InterPro" id="IPR045864">
    <property type="entry name" value="aa-tRNA-synth_II/BPL/LPL"/>
</dbReference>
<feature type="region of interest" description="Disordered" evidence="3">
    <location>
        <begin position="585"/>
        <end position="685"/>
    </location>
</feature>
<feature type="region of interest" description="Disordered" evidence="3">
    <location>
        <begin position="173"/>
        <end position="251"/>
    </location>
</feature>
<dbReference type="RefSeq" id="XP_003879737.1">
    <property type="nucleotide sequence ID" value="XM_003879688.1"/>
</dbReference>
<dbReference type="GeneID" id="13440579"/>
<feature type="region of interest" description="Disordered" evidence="3">
    <location>
        <begin position="300"/>
        <end position="362"/>
    </location>
</feature>
<evidence type="ECO:0000256" key="2">
    <source>
        <dbReference type="ARBA" id="ARBA00047639"/>
    </source>
</evidence>
<dbReference type="Gene3D" id="3.30.930.10">
    <property type="entry name" value="Bira Bifunctional Protein, Domain 2"/>
    <property type="match status" value="3"/>
</dbReference>
<protein>
    <recommendedName>
        <fullName evidence="1">histidine--tRNA ligase</fullName>
        <ecNumber evidence="1">6.1.1.21</ecNumber>
    </recommendedName>
</protein>
<dbReference type="SUPFAM" id="SSF55681">
    <property type="entry name" value="Class II aaRS and biotin synthetases"/>
    <property type="match status" value="2"/>
</dbReference>
<feature type="compositionally biased region" description="Low complexity" evidence="3">
    <location>
        <begin position="231"/>
        <end position="249"/>
    </location>
</feature>
<dbReference type="OMA" id="RCRRRQH"/>
<evidence type="ECO:0000256" key="4">
    <source>
        <dbReference type="SAM" id="SignalP"/>
    </source>
</evidence>
<feature type="compositionally biased region" description="Basic and acidic residues" evidence="3">
    <location>
        <begin position="300"/>
        <end position="338"/>
    </location>
</feature>
<gene>
    <name evidence="6" type="ORF">BN1204_001900</name>
    <name evidence="5" type="ORF">NCLIV_001900</name>
</gene>